<keyword evidence="2" id="KW-1185">Reference proteome</keyword>
<gene>
    <name evidence="1" type="ORF">447</name>
</gene>
<sequence>MPGTDREKWAGIYHIAWRGKNRPTILKHEKDAIHHGERLSCSQISRVTGLGRSLIKDAVNWKCLPQDPSPWLA</sequence>
<protein>
    <submittedName>
        <fullName evidence="1">Uncharacterized</fullName>
    </submittedName>
</protein>
<organism evidence="1 2">
    <name type="scientific">Syntrophomonas zehnderi OL-4</name>
    <dbReference type="NCBI Taxonomy" id="690567"/>
    <lineage>
        <taxon>Bacteria</taxon>
        <taxon>Bacillati</taxon>
        <taxon>Bacillota</taxon>
        <taxon>Clostridia</taxon>
        <taxon>Eubacteriales</taxon>
        <taxon>Syntrophomonadaceae</taxon>
        <taxon>Syntrophomonas</taxon>
    </lineage>
</organism>
<evidence type="ECO:0000313" key="1">
    <source>
        <dbReference type="EMBL" id="CFX09823.1"/>
    </source>
</evidence>
<reference evidence="1 2" key="1">
    <citation type="submission" date="2015-03" db="EMBL/GenBank/DDBJ databases">
        <authorList>
            <person name="Murphy D."/>
        </authorList>
    </citation>
    <scope>NUCLEOTIDE SEQUENCE [LARGE SCALE GENOMIC DNA]</scope>
    <source>
        <strain evidence="1 2">OL-4</strain>
    </source>
</reference>
<dbReference type="RefSeq" id="WP_046495305.1">
    <property type="nucleotide sequence ID" value="NZ_CGIH01000005.1"/>
</dbReference>
<evidence type="ECO:0000313" key="2">
    <source>
        <dbReference type="Proteomes" id="UP000045545"/>
    </source>
</evidence>
<accession>A0A0E4G986</accession>
<dbReference type="AlphaFoldDB" id="A0A0E4G986"/>
<dbReference type="EMBL" id="CGIH01000005">
    <property type="protein sequence ID" value="CFX09823.1"/>
    <property type="molecule type" value="Genomic_DNA"/>
</dbReference>
<dbReference type="Proteomes" id="UP000045545">
    <property type="component" value="Unassembled WGS sequence"/>
</dbReference>
<proteinExistence type="predicted"/>
<name>A0A0E4G986_9FIRM</name>